<keyword evidence="1" id="KW-0540">Nuclease</keyword>
<dbReference type="NCBIfam" id="TIGR04123">
    <property type="entry name" value="P_estr_lig_assc"/>
    <property type="match status" value="1"/>
</dbReference>
<dbReference type="RefSeq" id="WP_161724910.1">
    <property type="nucleotide sequence ID" value="NZ_JAAAXI010000015.1"/>
</dbReference>
<keyword evidence="1" id="KW-0436">Ligase</keyword>
<keyword evidence="1" id="KW-0255">Endonuclease</keyword>
<dbReference type="PIRSF" id="PIRSF000887">
    <property type="entry name" value="Pesterase_MJ0037"/>
    <property type="match status" value="1"/>
</dbReference>
<comment type="caution">
    <text evidence="1">The sequence shown here is derived from an EMBL/GenBank/DDBJ whole genome shotgun (WGS) entry which is preliminary data.</text>
</comment>
<dbReference type="GO" id="GO:0016787">
    <property type="term" value="F:hydrolase activity"/>
    <property type="evidence" value="ECO:0007669"/>
    <property type="project" value="UniProtKB-KW"/>
</dbReference>
<name>A0ABW9Z3F5_9HYPH</name>
<sequence>MTALRKNTQTTHEIELSGQLALLDLTGAMVLPAHDALLVADLHFEKGSSFARRGMMLPPYDTRETLVALSDAVSRFNPKTVIALGDSFHDIGGPDRLGAEERATLAEVQQGREWIWVTGNHDRILPESIGGQVVEEMALGSLTLRHEPAAGKRAEVAGHLHPVGKVVMRGRATRRRCFLTDGSRCVMPALGAYAGGLNACDAAFKPLFPDGFTAHLIGTERIFAIAKSMLCRD</sequence>
<dbReference type="InterPro" id="IPR029052">
    <property type="entry name" value="Metallo-depent_PP-like"/>
</dbReference>
<keyword evidence="1" id="KW-0378">Hydrolase</keyword>
<dbReference type="EMBL" id="JAAAXJ010000014">
    <property type="protein sequence ID" value="NBJ26471.1"/>
    <property type="molecule type" value="Genomic_DNA"/>
</dbReference>
<gene>
    <name evidence="1" type="primary">pdeM</name>
    <name evidence="1" type="ORF">GR303_19190</name>
</gene>
<organism evidence="1 2">
    <name type="scientific">Microvirga arsenatis</name>
    <dbReference type="NCBI Taxonomy" id="2692265"/>
    <lineage>
        <taxon>Bacteria</taxon>
        <taxon>Pseudomonadati</taxon>
        <taxon>Pseudomonadota</taxon>
        <taxon>Alphaproteobacteria</taxon>
        <taxon>Hyphomicrobiales</taxon>
        <taxon>Methylobacteriaceae</taxon>
        <taxon>Microvirga</taxon>
    </lineage>
</organism>
<dbReference type="GO" id="GO:0016874">
    <property type="term" value="F:ligase activity"/>
    <property type="evidence" value="ECO:0007669"/>
    <property type="project" value="UniProtKB-KW"/>
</dbReference>
<dbReference type="GO" id="GO:0004519">
    <property type="term" value="F:endonuclease activity"/>
    <property type="evidence" value="ECO:0007669"/>
    <property type="project" value="UniProtKB-KW"/>
</dbReference>
<dbReference type="InterPro" id="IPR024173">
    <property type="entry name" value="Pesterase_MJ0037-like"/>
</dbReference>
<dbReference type="Gene3D" id="3.60.21.10">
    <property type="match status" value="1"/>
</dbReference>
<dbReference type="Proteomes" id="UP000818323">
    <property type="component" value="Unassembled WGS sequence"/>
</dbReference>
<dbReference type="PANTHER" id="PTHR39323">
    <property type="entry name" value="BLR1149 PROTEIN"/>
    <property type="match status" value="1"/>
</dbReference>
<reference evidence="1 2" key="1">
    <citation type="submission" date="2020-01" db="EMBL/GenBank/DDBJ databases">
        <title>Microvirga sp. nov., an arsenate reduction bacterium isolated from Tibet hotspring sediments.</title>
        <authorList>
            <person name="Yuan C.-G."/>
        </authorList>
    </citation>
    <scope>NUCLEOTIDE SEQUENCE [LARGE SCALE GENOMIC DNA]</scope>
    <source>
        <strain evidence="1 2">SYSU G3D203</strain>
    </source>
</reference>
<protein>
    <submittedName>
        <fullName evidence="1">Ligase-associated DNA damage response endonuclease PdeM</fullName>
        <ecNumber evidence="1">3.1.-.-</ecNumber>
    </submittedName>
</protein>
<evidence type="ECO:0000313" key="1">
    <source>
        <dbReference type="EMBL" id="NBJ26471.1"/>
    </source>
</evidence>
<dbReference type="InterPro" id="IPR026336">
    <property type="entry name" value="PdeM-like"/>
</dbReference>
<proteinExistence type="predicted"/>
<dbReference type="EC" id="3.1.-.-" evidence="1"/>
<evidence type="ECO:0000313" key="2">
    <source>
        <dbReference type="Proteomes" id="UP000818323"/>
    </source>
</evidence>
<dbReference type="SUPFAM" id="SSF56300">
    <property type="entry name" value="Metallo-dependent phosphatases"/>
    <property type="match status" value="1"/>
</dbReference>
<dbReference type="PANTHER" id="PTHR39323:SF1">
    <property type="entry name" value="BLR1149 PROTEIN"/>
    <property type="match status" value="1"/>
</dbReference>
<accession>A0ABW9Z3F5</accession>
<keyword evidence="2" id="KW-1185">Reference proteome</keyword>